<dbReference type="Proteomes" id="UP000569329">
    <property type="component" value="Unassembled WGS sequence"/>
</dbReference>
<name>A0A839DZ15_9PSEU</name>
<evidence type="ECO:0000313" key="3">
    <source>
        <dbReference type="Proteomes" id="UP000569329"/>
    </source>
</evidence>
<proteinExistence type="predicted"/>
<feature type="region of interest" description="Disordered" evidence="1">
    <location>
        <begin position="36"/>
        <end position="85"/>
    </location>
</feature>
<gene>
    <name evidence="2" type="ORF">FHX42_002827</name>
</gene>
<evidence type="ECO:0000256" key="1">
    <source>
        <dbReference type="SAM" id="MobiDB-lite"/>
    </source>
</evidence>
<dbReference type="AlphaFoldDB" id="A0A839DZ15"/>
<comment type="caution">
    <text evidence="2">The sequence shown here is derived from an EMBL/GenBank/DDBJ whole genome shotgun (WGS) entry which is preliminary data.</text>
</comment>
<reference evidence="2 3" key="1">
    <citation type="submission" date="2020-07" db="EMBL/GenBank/DDBJ databases">
        <title>Sequencing the genomes of 1000 actinobacteria strains.</title>
        <authorList>
            <person name="Klenk H.-P."/>
        </authorList>
    </citation>
    <scope>NUCLEOTIDE SEQUENCE [LARGE SCALE GENOMIC DNA]</scope>
    <source>
        <strain evidence="2 3">DSM 45975</strain>
    </source>
</reference>
<protein>
    <submittedName>
        <fullName evidence="2">Uncharacterized protein</fullName>
    </submittedName>
</protein>
<sequence length="224" mass="24728">MLVHRKRRQPQVQGEFHLVSVFVEHRRQGLVTHLDHGRGKVPTIGGSDNRHRRRCRGQIPRPPHLDITDPGQPQPPVGPHREPARVQPDHLPSIPLRFEPRCPDPAAGTLTGQRVEEVLVRGIAVADGLLQHDVRRFGQPPAFGGVLRLSDQPLLQHGAGRVFLPGSVGVVAGTHCIVVDHTSITERLTQRLTLPVGGIQPIPVPQLHTHTIDHQFATLKTTNE</sequence>
<dbReference type="EMBL" id="JACGWZ010000003">
    <property type="protein sequence ID" value="MBA8825476.1"/>
    <property type="molecule type" value="Genomic_DNA"/>
</dbReference>
<evidence type="ECO:0000313" key="2">
    <source>
        <dbReference type="EMBL" id="MBA8825476.1"/>
    </source>
</evidence>
<keyword evidence="3" id="KW-1185">Reference proteome</keyword>
<organism evidence="2 3">
    <name type="scientific">Halosaccharopolyspora lacisalsi</name>
    <dbReference type="NCBI Taxonomy" id="1000566"/>
    <lineage>
        <taxon>Bacteria</taxon>
        <taxon>Bacillati</taxon>
        <taxon>Actinomycetota</taxon>
        <taxon>Actinomycetes</taxon>
        <taxon>Pseudonocardiales</taxon>
        <taxon>Pseudonocardiaceae</taxon>
        <taxon>Halosaccharopolyspora</taxon>
    </lineage>
</organism>
<accession>A0A839DZ15</accession>